<sequence>MIFFPYFRPFKRAVFSRVMAFCATNKAEPFYGLQACLRQQRVVGRRGNRPLSGARRASLCPFFAAGLLFCGLWVLTEQQAVSITTTSNPPAEGVSYTTTSNPPAESVSYTTTSNPPAESVSYTTTSNPPAENVSYTTTSNPPAESVSTLTDVDNKVQQPQDGAEVQLARVTQVKRRRQDRKAITTYEIASAGVLFLVPVLAVILSLSLSRVLNRKTSTLKSATAEIAEESESQQLTEQDLYTLLFPEENRGSLLAVLQADNEKRRAEATGGRRRKHQMFAVAVLVAVAAAAYATQQYGPALYDATLKNPGVLGDLLRQVGTPEGRAQTYGNLSKQLVRTRKILERSTVPFSLVGLTTPAEVVIVALTLLNLVVAPLRRLTNAIRMFRVVSAMRQVRERQGPLQSIEFFTAYFDSQEDRRLLQQSITTSMDEQELSTLSPPTPAAANLELSLRRHWAELKIAELKKSRGNLLRRARGAVATAPSREDQMKIMKLMVTSLREMGAEIHDQLGILMDVIKAQRVVQEMLLSGSQRRAKLDKLNKEIPRIQLIIKTEGGIEERLVDSAEKLLHKTRLGSPSLEVDVLFDIMQPTTDARSAEATPKQTTPEETISKEASPEEAGSERSSPEQ</sequence>
<dbReference type="VEuPathDB" id="ToxoDB:TGDOM2_268800"/>
<evidence type="ECO:0000313" key="3">
    <source>
        <dbReference type="EMBL" id="KFG39157.1"/>
    </source>
</evidence>
<name>A0A086K439_TOXGO</name>
<feature type="transmembrane region" description="Helical" evidence="2">
    <location>
        <begin position="278"/>
        <end position="298"/>
    </location>
</feature>
<dbReference type="OrthoDB" id="10526868at2759"/>
<gene>
    <name evidence="3" type="ORF">TGDOM2_268800</name>
</gene>
<dbReference type="AlphaFoldDB" id="A0A086K439"/>
<proteinExistence type="predicted"/>
<dbReference type="EMBL" id="AHZU02000871">
    <property type="protein sequence ID" value="KFG39157.1"/>
    <property type="molecule type" value="Genomic_DNA"/>
</dbReference>
<protein>
    <submittedName>
        <fullName evidence="3">Putative transmembrane protein</fullName>
    </submittedName>
</protein>
<keyword evidence="2" id="KW-0472">Membrane</keyword>
<organism evidence="3 4">
    <name type="scientific">Toxoplasma gondii GAB2-2007-GAL-DOM2</name>
    <dbReference type="NCBI Taxonomy" id="1130820"/>
    <lineage>
        <taxon>Eukaryota</taxon>
        <taxon>Sar</taxon>
        <taxon>Alveolata</taxon>
        <taxon>Apicomplexa</taxon>
        <taxon>Conoidasida</taxon>
        <taxon>Coccidia</taxon>
        <taxon>Eucoccidiorida</taxon>
        <taxon>Eimeriorina</taxon>
        <taxon>Sarcocystidae</taxon>
        <taxon>Toxoplasma</taxon>
    </lineage>
</organism>
<feature type="transmembrane region" description="Helical" evidence="2">
    <location>
        <begin position="350"/>
        <end position="376"/>
    </location>
</feature>
<reference evidence="3 4" key="1">
    <citation type="submission" date="2014-02" db="EMBL/GenBank/DDBJ databases">
        <authorList>
            <person name="Sibley D."/>
            <person name="Venepally P."/>
            <person name="Karamycheva S."/>
            <person name="Hadjithomas M."/>
            <person name="Khan A."/>
            <person name="Brunk B."/>
            <person name="Roos D."/>
            <person name="Caler E."/>
            <person name="Lorenzi H."/>
        </authorList>
    </citation>
    <scope>NUCLEOTIDE SEQUENCE [LARGE SCALE GENOMIC DNA]</scope>
    <source>
        <strain evidence="3 4">GAB2-2007-GAL-DOM2</strain>
    </source>
</reference>
<dbReference type="Proteomes" id="UP000028837">
    <property type="component" value="Unassembled WGS sequence"/>
</dbReference>
<comment type="caution">
    <text evidence="3">The sequence shown here is derived from an EMBL/GenBank/DDBJ whole genome shotgun (WGS) entry which is preliminary data.</text>
</comment>
<keyword evidence="2" id="KW-1133">Transmembrane helix</keyword>
<feature type="compositionally biased region" description="Basic and acidic residues" evidence="1">
    <location>
        <begin position="608"/>
        <end position="627"/>
    </location>
</feature>
<feature type="transmembrane region" description="Helical" evidence="2">
    <location>
        <begin position="188"/>
        <end position="208"/>
    </location>
</feature>
<evidence type="ECO:0000256" key="2">
    <source>
        <dbReference type="SAM" id="Phobius"/>
    </source>
</evidence>
<feature type="region of interest" description="Disordered" evidence="1">
    <location>
        <begin position="85"/>
        <end position="146"/>
    </location>
</feature>
<evidence type="ECO:0000256" key="1">
    <source>
        <dbReference type="SAM" id="MobiDB-lite"/>
    </source>
</evidence>
<evidence type="ECO:0000313" key="4">
    <source>
        <dbReference type="Proteomes" id="UP000028837"/>
    </source>
</evidence>
<feature type="region of interest" description="Disordered" evidence="1">
    <location>
        <begin position="591"/>
        <end position="627"/>
    </location>
</feature>
<keyword evidence="2 3" id="KW-0812">Transmembrane</keyword>
<accession>A0A086K439</accession>